<organism evidence="2 3">
    <name type="scientific">Porites lobata</name>
    <dbReference type="NCBI Taxonomy" id="104759"/>
    <lineage>
        <taxon>Eukaryota</taxon>
        <taxon>Metazoa</taxon>
        <taxon>Cnidaria</taxon>
        <taxon>Anthozoa</taxon>
        <taxon>Hexacorallia</taxon>
        <taxon>Scleractinia</taxon>
        <taxon>Fungiina</taxon>
        <taxon>Poritidae</taxon>
        <taxon>Porites</taxon>
    </lineage>
</organism>
<dbReference type="EMBL" id="CALNXK010000029">
    <property type="protein sequence ID" value="CAH3116407.1"/>
    <property type="molecule type" value="Genomic_DNA"/>
</dbReference>
<protein>
    <recommendedName>
        <fullName evidence="1">Death domain-containing protein</fullName>
    </recommendedName>
</protein>
<gene>
    <name evidence="2" type="ORF">PLOB_00024374</name>
</gene>
<dbReference type="SUPFAM" id="SSF47986">
    <property type="entry name" value="DEATH domain"/>
    <property type="match status" value="1"/>
</dbReference>
<evidence type="ECO:0000313" key="3">
    <source>
        <dbReference type="Proteomes" id="UP001159405"/>
    </source>
</evidence>
<dbReference type="Proteomes" id="UP001159405">
    <property type="component" value="Unassembled WGS sequence"/>
</dbReference>
<comment type="caution">
    <text evidence="2">The sequence shown here is derived from an EMBL/GenBank/DDBJ whole genome shotgun (WGS) entry which is preliminary data.</text>
</comment>
<name>A0ABN8NNM3_9CNID</name>
<dbReference type="InterPro" id="IPR011029">
    <property type="entry name" value="DEATH-like_dom_sf"/>
</dbReference>
<reference evidence="2 3" key="1">
    <citation type="submission" date="2022-05" db="EMBL/GenBank/DDBJ databases">
        <authorList>
            <consortium name="Genoscope - CEA"/>
            <person name="William W."/>
        </authorList>
    </citation>
    <scope>NUCLEOTIDE SEQUENCE [LARGE SCALE GENOMIC DNA]</scope>
</reference>
<keyword evidence="3" id="KW-1185">Reference proteome</keyword>
<dbReference type="InterPro" id="IPR000488">
    <property type="entry name" value="Death_dom"/>
</dbReference>
<proteinExistence type="predicted"/>
<evidence type="ECO:0000259" key="1">
    <source>
        <dbReference type="PROSITE" id="PS50017"/>
    </source>
</evidence>
<sequence length="100" mass="11442">MFLLVYQFFLGPLLRENLDVRRIPISLERELTIALSCGDQWKLVAEKLGFTPPEIRFLDKRTLNPAEALIGYIANQRYLSVGELYDVLCDCDLPVVADLL</sequence>
<dbReference type="Gene3D" id="1.10.533.10">
    <property type="entry name" value="Death Domain, Fas"/>
    <property type="match status" value="1"/>
</dbReference>
<dbReference type="PROSITE" id="PS50017">
    <property type="entry name" value="DEATH_DOMAIN"/>
    <property type="match status" value="1"/>
</dbReference>
<evidence type="ECO:0000313" key="2">
    <source>
        <dbReference type="EMBL" id="CAH3116407.1"/>
    </source>
</evidence>
<accession>A0ABN8NNM3</accession>
<dbReference type="Pfam" id="PF00531">
    <property type="entry name" value="Death"/>
    <property type="match status" value="1"/>
</dbReference>
<feature type="domain" description="Death" evidence="1">
    <location>
        <begin position="26"/>
        <end position="100"/>
    </location>
</feature>